<sequence>MAYDPASHRYLDLTIISTPLAFSVGKDNQLGSSETETPFSYSSTIDRPETFLVCFWTPSFLDLVLSAVKSVYPYQFRSDVRSEKGRRRVWHFLKVERVVSMTMIAVEMEGRAWFNWQSVLLLIVQYTMVFRFLESARKLDIGIAFQQFQREPAGW</sequence>
<dbReference type="EMBL" id="KZ293732">
    <property type="protein sequence ID" value="PBK81257.1"/>
    <property type="molecule type" value="Genomic_DNA"/>
</dbReference>
<organism evidence="1 2">
    <name type="scientific">Armillaria gallica</name>
    <name type="common">Bulbous honey fungus</name>
    <name type="synonym">Armillaria bulbosa</name>
    <dbReference type="NCBI Taxonomy" id="47427"/>
    <lineage>
        <taxon>Eukaryota</taxon>
        <taxon>Fungi</taxon>
        <taxon>Dikarya</taxon>
        <taxon>Basidiomycota</taxon>
        <taxon>Agaricomycotina</taxon>
        <taxon>Agaricomycetes</taxon>
        <taxon>Agaricomycetidae</taxon>
        <taxon>Agaricales</taxon>
        <taxon>Marasmiineae</taxon>
        <taxon>Physalacriaceae</taxon>
        <taxon>Armillaria</taxon>
    </lineage>
</organism>
<keyword evidence="2" id="KW-1185">Reference proteome</keyword>
<dbReference type="AlphaFoldDB" id="A0A2H3CWV0"/>
<reference evidence="2" key="1">
    <citation type="journal article" date="2017" name="Nat. Ecol. Evol.">
        <title>Genome expansion and lineage-specific genetic innovations in the forest pathogenic fungi Armillaria.</title>
        <authorList>
            <person name="Sipos G."/>
            <person name="Prasanna A.N."/>
            <person name="Walter M.C."/>
            <person name="O'Connor E."/>
            <person name="Balint B."/>
            <person name="Krizsan K."/>
            <person name="Kiss B."/>
            <person name="Hess J."/>
            <person name="Varga T."/>
            <person name="Slot J."/>
            <person name="Riley R."/>
            <person name="Boka B."/>
            <person name="Rigling D."/>
            <person name="Barry K."/>
            <person name="Lee J."/>
            <person name="Mihaltcheva S."/>
            <person name="LaButti K."/>
            <person name="Lipzen A."/>
            <person name="Waldron R."/>
            <person name="Moloney N.M."/>
            <person name="Sperisen C."/>
            <person name="Kredics L."/>
            <person name="Vagvoelgyi C."/>
            <person name="Patrignani A."/>
            <person name="Fitzpatrick D."/>
            <person name="Nagy I."/>
            <person name="Doyle S."/>
            <person name="Anderson J.B."/>
            <person name="Grigoriev I.V."/>
            <person name="Gueldener U."/>
            <person name="Muensterkoetter M."/>
            <person name="Nagy L.G."/>
        </authorList>
    </citation>
    <scope>NUCLEOTIDE SEQUENCE [LARGE SCALE GENOMIC DNA]</scope>
    <source>
        <strain evidence="2">Ar21-2</strain>
    </source>
</reference>
<dbReference type="InParanoid" id="A0A2H3CWV0"/>
<dbReference type="Proteomes" id="UP000217790">
    <property type="component" value="Unassembled WGS sequence"/>
</dbReference>
<evidence type="ECO:0000313" key="1">
    <source>
        <dbReference type="EMBL" id="PBK81257.1"/>
    </source>
</evidence>
<name>A0A2H3CWV0_ARMGA</name>
<gene>
    <name evidence="1" type="ORF">ARMGADRAFT_1091418</name>
</gene>
<dbReference type="OrthoDB" id="3109309at2759"/>
<evidence type="ECO:0000313" key="2">
    <source>
        <dbReference type="Proteomes" id="UP000217790"/>
    </source>
</evidence>
<proteinExistence type="predicted"/>
<accession>A0A2H3CWV0</accession>
<protein>
    <submittedName>
        <fullName evidence="1">Uncharacterized protein</fullName>
    </submittedName>
</protein>